<keyword evidence="2" id="KW-0489">Methyltransferase</keyword>
<evidence type="ECO:0000313" key="13">
    <source>
        <dbReference type="Proteomes" id="UP000827092"/>
    </source>
</evidence>
<dbReference type="InterPro" id="IPR038459">
    <property type="entry name" value="MT_TRM10-typ_sf"/>
</dbReference>
<keyword evidence="5" id="KW-0819">tRNA processing</keyword>
<dbReference type="GO" id="GO:0097745">
    <property type="term" value="P:mitochondrial tRNA 5'-end processing"/>
    <property type="evidence" value="ECO:0007669"/>
    <property type="project" value="TreeGrafter"/>
</dbReference>
<dbReference type="PANTHER" id="PTHR13563:SF5">
    <property type="entry name" value="TRNA METHYLTRANSFERASE 10 HOMOLOG C"/>
    <property type="match status" value="1"/>
</dbReference>
<sequence length="376" mass="43815">MFSRLKNYYNGRLFSRLFKRFNVDFRNPKILPRCFCSAVANPETNSFSTQEMDTNRISELISDSNCSSIVSEIQNMVARKQRCPQLLRAEDIVHLCSLETRNQRKEYIMYLSKKEGYRRKAADKKKQRLERESKVEDSDEHKPYGLGRNTLLISIRSHSRKQFYDKRLANAVLFGEKIVLDVGYDEFMTEKEKQYTAAQLSYVYTANRENCNPFDLYLCNFLDTSSVGKYLRRNVRNFDDSWFSVTGSSYLDVFPRDKLVYLSPHAEETLKEYDHSAIYIIGAFVDTIKKTKVSFNKAKLEGIKSYSLPLDDYIMWGAGSKSLTINQAFEIMLTMKNTGVWKKAFEVIPQRKMLKIEGSSDKLSCTEIDKNKNIEE</sequence>
<dbReference type="PROSITE" id="PS51675">
    <property type="entry name" value="SAM_MT_TRM10"/>
    <property type="match status" value="1"/>
</dbReference>
<dbReference type="GO" id="GO:0005654">
    <property type="term" value="C:nucleoplasm"/>
    <property type="evidence" value="ECO:0007669"/>
    <property type="project" value="TreeGrafter"/>
</dbReference>
<evidence type="ECO:0000256" key="9">
    <source>
        <dbReference type="ARBA" id="ARBA00029803"/>
    </source>
</evidence>
<dbReference type="InterPro" id="IPR025812">
    <property type="entry name" value="Trm10_C_MTase_dom"/>
</dbReference>
<dbReference type="GO" id="GO:0000049">
    <property type="term" value="F:tRNA binding"/>
    <property type="evidence" value="ECO:0007669"/>
    <property type="project" value="TreeGrafter"/>
</dbReference>
<evidence type="ECO:0000256" key="5">
    <source>
        <dbReference type="ARBA" id="ARBA00022694"/>
    </source>
</evidence>
<evidence type="ECO:0000256" key="3">
    <source>
        <dbReference type="ARBA" id="ARBA00022679"/>
    </source>
</evidence>
<keyword evidence="7" id="KW-0175">Coiled coil</keyword>
<feature type="domain" description="SAM-dependent MTase TRM10-type" evidence="11">
    <location>
        <begin position="164"/>
        <end position="355"/>
    </location>
</feature>
<comment type="subcellular location">
    <subcellularLocation>
        <location evidence="1">Mitochondrion</location>
    </subcellularLocation>
</comment>
<keyword evidence="8" id="KW-0496">Mitochondrion</keyword>
<evidence type="ECO:0000256" key="6">
    <source>
        <dbReference type="ARBA" id="ARBA00022946"/>
    </source>
</evidence>
<feature type="region of interest" description="Disordered" evidence="10">
    <location>
        <begin position="119"/>
        <end position="142"/>
    </location>
</feature>
<evidence type="ECO:0000256" key="2">
    <source>
        <dbReference type="ARBA" id="ARBA00022603"/>
    </source>
</evidence>
<dbReference type="GO" id="GO:0005739">
    <property type="term" value="C:mitochondrion"/>
    <property type="evidence" value="ECO:0007669"/>
    <property type="project" value="UniProtKB-SubCell"/>
</dbReference>
<feature type="compositionally biased region" description="Basic and acidic residues" evidence="10">
    <location>
        <begin position="129"/>
        <end position="142"/>
    </location>
</feature>
<keyword evidence="13" id="KW-1185">Reference proteome</keyword>
<dbReference type="InterPro" id="IPR007356">
    <property type="entry name" value="tRNA_m1G_MeTrfase_euk"/>
</dbReference>
<dbReference type="EMBL" id="JAFNEN010000381">
    <property type="protein sequence ID" value="KAG8184252.1"/>
    <property type="molecule type" value="Genomic_DNA"/>
</dbReference>
<reference evidence="12 13" key="1">
    <citation type="journal article" date="2022" name="Nat. Ecol. Evol.">
        <title>A masculinizing supergene underlies an exaggerated male reproductive morph in a spider.</title>
        <authorList>
            <person name="Hendrickx F."/>
            <person name="De Corte Z."/>
            <person name="Sonet G."/>
            <person name="Van Belleghem S.M."/>
            <person name="Kostlbacher S."/>
            <person name="Vangestel C."/>
        </authorList>
    </citation>
    <scope>NUCLEOTIDE SEQUENCE [LARGE SCALE GENOMIC DNA]</scope>
    <source>
        <strain evidence="12">W744_W776</strain>
    </source>
</reference>
<gene>
    <name evidence="12" type="ORF">JTE90_019491</name>
</gene>
<accession>A0AAV6UIQ7</accession>
<dbReference type="Proteomes" id="UP000827092">
    <property type="component" value="Unassembled WGS sequence"/>
</dbReference>
<dbReference type="Gene3D" id="3.40.1280.30">
    <property type="match status" value="1"/>
</dbReference>
<dbReference type="AlphaFoldDB" id="A0AAV6UIQ7"/>
<keyword evidence="3" id="KW-0808">Transferase</keyword>
<comment type="caution">
    <text evidence="12">The sequence shown here is derived from an EMBL/GenBank/DDBJ whole genome shotgun (WGS) entry which is preliminary data.</text>
</comment>
<proteinExistence type="predicted"/>
<evidence type="ECO:0000313" key="12">
    <source>
        <dbReference type="EMBL" id="KAG8184252.1"/>
    </source>
</evidence>
<dbReference type="CDD" id="cd18102">
    <property type="entry name" value="Trm10_MRRP1"/>
    <property type="match status" value="1"/>
</dbReference>
<evidence type="ECO:0000256" key="7">
    <source>
        <dbReference type="ARBA" id="ARBA00023054"/>
    </source>
</evidence>
<dbReference type="GO" id="GO:0070131">
    <property type="term" value="P:positive regulation of mitochondrial translation"/>
    <property type="evidence" value="ECO:0007669"/>
    <property type="project" value="TreeGrafter"/>
</dbReference>
<evidence type="ECO:0000256" key="10">
    <source>
        <dbReference type="SAM" id="MobiDB-lite"/>
    </source>
</evidence>
<evidence type="ECO:0000256" key="8">
    <source>
        <dbReference type="ARBA" id="ARBA00023128"/>
    </source>
</evidence>
<name>A0AAV6UIQ7_9ARAC</name>
<evidence type="ECO:0000256" key="4">
    <source>
        <dbReference type="ARBA" id="ARBA00022691"/>
    </source>
</evidence>
<dbReference type="InterPro" id="IPR028564">
    <property type="entry name" value="MT_TRM10-typ"/>
</dbReference>
<evidence type="ECO:0000259" key="11">
    <source>
        <dbReference type="PROSITE" id="PS51675"/>
    </source>
</evidence>
<dbReference type="GO" id="GO:0032259">
    <property type="term" value="P:methylation"/>
    <property type="evidence" value="ECO:0007669"/>
    <property type="project" value="UniProtKB-KW"/>
</dbReference>
<protein>
    <recommendedName>
        <fullName evidence="9">RNA (guanine-9-)-methyltransferase domain-containing protein 1</fullName>
    </recommendedName>
</protein>
<dbReference type="GO" id="GO:0008168">
    <property type="term" value="F:methyltransferase activity"/>
    <property type="evidence" value="ECO:0007669"/>
    <property type="project" value="UniProtKB-KW"/>
</dbReference>
<keyword evidence="6" id="KW-0809">Transit peptide</keyword>
<dbReference type="PANTHER" id="PTHR13563">
    <property type="entry name" value="TRNA (GUANINE-9-) METHYLTRANSFERASE"/>
    <property type="match status" value="1"/>
</dbReference>
<organism evidence="12 13">
    <name type="scientific">Oedothorax gibbosus</name>
    <dbReference type="NCBI Taxonomy" id="931172"/>
    <lineage>
        <taxon>Eukaryota</taxon>
        <taxon>Metazoa</taxon>
        <taxon>Ecdysozoa</taxon>
        <taxon>Arthropoda</taxon>
        <taxon>Chelicerata</taxon>
        <taxon>Arachnida</taxon>
        <taxon>Araneae</taxon>
        <taxon>Araneomorphae</taxon>
        <taxon>Entelegynae</taxon>
        <taxon>Araneoidea</taxon>
        <taxon>Linyphiidae</taxon>
        <taxon>Erigoninae</taxon>
        <taxon>Oedothorax</taxon>
    </lineage>
</organism>
<keyword evidence="4" id="KW-0949">S-adenosyl-L-methionine</keyword>
<evidence type="ECO:0000256" key="1">
    <source>
        <dbReference type="ARBA" id="ARBA00004173"/>
    </source>
</evidence>